<organism evidence="4 5">
    <name type="scientific">Gymnopilus dilepis</name>
    <dbReference type="NCBI Taxonomy" id="231916"/>
    <lineage>
        <taxon>Eukaryota</taxon>
        <taxon>Fungi</taxon>
        <taxon>Dikarya</taxon>
        <taxon>Basidiomycota</taxon>
        <taxon>Agaricomycotina</taxon>
        <taxon>Agaricomycetes</taxon>
        <taxon>Agaricomycetidae</taxon>
        <taxon>Agaricales</taxon>
        <taxon>Agaricineae</taxon>
        <taxon>Hymenogastraceae</taxon>
        <taxon>Gymnopilus</taxon>
    </lineage>
</organism>
<reference evidence="4 5" key="1">
    <citation type="journal article" date="2018" name="Evol. Lett.">
        <title>Horizontal gene cluster transfer increased hallucinogenic mushroom diversity.</title>
        <authorList>
            <person name="Reynolds H.T."/>
            <person name="Vijayakumar V."/>
            <person name="Gluck-Thaler E."/>
            <person name="Korotkin H.B."/>
            <person name="Matheny P.B."/>
            <person name="Slot J.C."/>
        </authorList>
    </citation>
    <scope>NUCLEOTIDE SEQUENCE [LARGE SCALE GENOMIC DNA]</scope>
    <source>
        <strain evidence="4 5">SRW20</strain>
    </source>
</reference>
<dbReference type="Pfam" id="PF13041">
    <property type="entry name" value="PPR_2"/>
    <property type="match status" value="1"/>
</dbReference>
<evidence type="ECO:0008006" key="6">
    <source>
        <dbReference type="Google" id="ProtNLM"/>
    </source>
</evidence>
<dbReference type="InterPro" id="IPR002885">
    <property type="entry name" value="PPR_rpt"/>
</dbReference>
<feature type="repeat" description="PPR" evidence="2">
    <location>
        <begin position="154"/>
        <end position="188"/>
    </location>
</feature>
<proteinExistence type="predicted"/>
<keyword evidence="1" id="KW-0677">Repeat</keyword>
<feature type="region of interest" description="Disordered" evidence="3">
    <location>
        <begin position="618"/>
        <end position="640"/>
    </location>
</feature>
<dbReference type="InParanoid" id="A0A409YVB9"/>
<evidence type="ECO:0000313" key="4">
    <source>
        <dbReference type="EMBL" id="PPR06966.1"/>
    </source>
</evidence>
<dbReference type="Pfam" id="PF01535">
    <property type="entry name" value="PPR"/>
    <property type="match status" value="1"/>
</dbReference>
<dbReference type="InterPro" id="IPR011990">
    <property type="entry name" value="TPR-like_helical_dom_sf"/>
</dbReference>
<dbReference type="PANTHER" id="PTHR47942">
    <property type="entry name" value="TETRATRICOPEPTIDE REPEAT (TPR)-LIKE SUPERFAMILY PROTEIN-RELATED"/>
    <property type="match status" value="1"/>
</dbReference>
<dbReference type="InterPro" id="IPR051222">
    <property type="entry name" value="PPR/CCM1_RNA-binding"/>
</dbReference>
<feature type="region of interest" description="Disordered" evidence="3">
    <location>
        <begin position="75"/>
        <end position="117"/>
    </location>
</feature>
<evidence type="ECO:0000256" key="1">
    <source>
        <dbReference type="ARBA" id="ARBA00022737"/>
    </source>
</evidence>
<dbReference type="PANTHER" id="PTHR47942:SF63">
    <property type="entry name" value="PENTATRICOPEPTIDE REPEAT-CONTAINING PROTEIN"/>
    <property type="match status" value="1"/>
</dbReference>
<evidence type="ECO:0000256" key="2">
    <source>
        <dbReference type="PROSITE-ProRule" id="PRU00708"/>
    </source>
</evidence>
<dbReference type="Gene3D" id="1.25.40.10">
    <property type="entry name" value="Tetratricopeptide repeat domain"/>
    <property type="match status" value="2"/>
</dbReference>
<dbReference type="OrthoDB" id="185373at2759"/>
<evidence type="ECO:0000256" key="3">
    <source>
        <dbReference type="SAM" id="MobiDB-lite"/>
    </source>
</evidence>
<gene>
    <name evidence="4" type="ORF">CVT26_004286</name>
</gene>
<dbReference type="STRING" id="231916.A0A409YVB9"/>
<dbReference type="Proteomes" id="UP000284706">
    <property type="component" value="Unassembled WGS sequence"/>
</dbReference>
<feature type="compositionally biased region" description="Basic and acidic residues" evidence="3">
    <location>
        <begin position="104"/>
        <end position="117"/>
    </location>
</feature>
<dbReference type="EMBL" id="NHYE01000217">
    <property type="protein sequence ID" value="PPR06966.1"/>
    <property type="molecule type" value="Genomic_DNA"/>
</dbReference>
<dbReference type="PROSITE" id="PS51375">
    <property type="entry name" value="PPR"/>
    <property type="match status" value="1"/>
</dbReference>
<sequence>MLRNAVREQHPKSFVKAFSTWLEANHVSQSIPEALQNPSSSRRFASTSRAVLKSPPKLIEPALPRFLRRQLLQKEADKARSAPPKTSLKQKPASSEARPVFRSRHYDPSSETPKSEARLLEPHVLSARLKKLCDESKVDDAVYMLKNAPLDAQNTPVWNTLIWETLKAQRYQLAYQLYVDMKRRGFSPTTRTFQTLFNGLSKIEHWPTHPKQLKNARSLYEAFERHIESLKRHDPDHPDLSIDPLAGYIRILGSAGCYQEIFDVYYSMDQEGKLAPNQYIFTAMFKAIVAAKGDTTEGSVKVAADTRLLWSQMIKISNKTKAFTPDSHLVTSALAALAGGNKADHELAFGIINQYYGLEVDKPVSRSGMFPLQAEPLDVIFRLCTQSQNYAQARQFLQQVKRRPGDIGGPSILDRAHMEEVLRAELALGEPGLGYHAVDTLEWMLRQEIIGSNGPKIRPALSTYNLVMQACWRSGDWPSAMRTFDLMTGYHAHDFMDGSVAESPRFDKRGPGRNLPATAEFTSLMLKTALVTKNRANIRQALRIVNHIGFVTILGSQGQERQTTTKTIKDKAFYGSKFATALTEAVNTALEEGGKFARPEEAKTWQALSKEAKAHLTEIGVPVKSGRQQKSSNTPSKRSD</sequence>
<keyword evidence="5" id="KW-1185">Reference proteome</keyword>
<comment type="caution">
    <text evidence="4">The sequence shown here is derived from an EMBL/GenBank/DDBJ whole genome shotgun (WGS) entry which is preliminary data.</text>
</comment>
<protein>
    <recommendedName>
        <fullName evidence="6">Pentacotripeptide-repeat region of PRORP domain-containing protein</fullName>
    </recommendedName>
</protein>
<evidence type="ECO:0000313" key="5">
    <source>
        <dbReference type="Proteomes" id="UP000284706"/>
    </source>
</evidence>
<dbReference type="AlphaFoldDB" id="A0A409YVB9"/>
<accession>A0A409YVB9</accession>
<feature type="compositionally biased region" description="Polar residues" evidence="3">
    <location>
        <begin position="626"/>
        <end position="640"/>
    </location>
</feature>
<name>A0A409YVB9_9AGAR</name>